<feature type="region of interest" description="Disordered" evidence="1">
    <location>
        <begin position="1"/>
        <end position="24"/>
    </location>
</feature>
<evidence type="ECO:0000256" key="2">
    <source>
        <dbReference type="SAM" id="Phobius"/>
    </source>
</evidence>
<evidence type="ECO:0000256" key="1">
    <source>
        <dbReference type="SAM" id="MobiDB-lite"/>
    </source>
</evidence>
<proteinExistence type="predicted"/>
<evidence type="ECO:0000313" key="3">
    <source>
        <dbReference type="EMBL" id="KAL0159648.1"/>
    </source>
</evidence>
<evidence type="ECO:0000313" key="4">
    <source>
        <dbReference type="Proteomes" id="UP001529510"/>
    </source>
</evidence>
<name>A0ABD0NH37_CIRMR</name>
<feature type="transmembrane region" description="Helical" evidence="2">
    <location>
        <begin position="209"/>
        <end position="236"/>
    </location>
</feature>
<feature type="region of interest" description="Disordered" evidence="1">
    <location>
        <begin position="127"/>
        <end position="152"/>
    </location>
</feature>
<comment type="caution">
    <text evidence="3">The sequence shown here is derived from an EMBL/GenBank/DDBJ whole genome shotgun (WGS) entry which is preliminary data.</text>
</comment>
<reference evidence="3 4" key="1">
    <citation type="submission" date="2024-05" db="EMBL/GenBank/DDBJ databases">
        <title>Genome sequencing and assembly of Indian major carp, Cirrhinus mrigala (Hamilton, 1822).</title>
        <authorList>
            <person name="Mohindra V."/>
            <person name="Chowdhury L.M."/>
            <person name="Lal K."/>
            <person name="Jena J.K."/>
        </authorList>
    </citation>
    <scope>NUCLEOTIDE SEQUENCE [LARGE SCALE GENOMIC DNA]</scope>
    <source>
        <strain evidence="3">CM1030</strain>
        <tissue evidence="3">Blood</tissue>
    </source>
</reference>
<keyword evidence="4" id="KW-1185">Reference proteome</keyword>
<dbReference type="AlphaFoldDB" id="A0ABD0NH37"/>
<keyword evidence="2" id="KW-0472">Membrane</keyword>
<sequence length="333" mass="35470">MAATSEPVHHMESTPESRSVMGTTPEPCSIMGAISEPPAVMKAASVFPAIMNMASKAVKVIPGPNTDVIARSWHLNRRGAVVSAHSSPVATAPSSPAVFRQSAALPVIAVAILCVWAAHCSPTHESFSEPTPAHKSAPEPFPAYESAPKTTSVNGFAPEPTLAPEFPVCSDTTTEVILELPVYPDTTTEVVYELPANLEHPAVLPDQPYALGFFGSTVVVICSACSTVVVISYVLVVSSLINLAVMLSTFPWESLVLYALLWWSSALPWESSVLSALLQLLFGFLLRRPHPGIQCHPGYQLLKLHPGSLFHLFPDPPPSPRPGPPPAPLPSQT</sequence>
<dbReference type="Proteomes" id="UP001529510">
    <property type="component" value="Unassembled WGS sequence"/>
</dbReference>
<keyword evidence="2" id="KW-1133">Transmembrane helix</keyword>
<gene>
    <name evidence="3" type="ORF">M9458_043373</name>
</gene>
<keyword evidence="2" id="KW-0812">Transmembrane</keyword>
<accession>A0ABD0NH37</accession>
<evidence type="ECO:0008006" key="5">
    <source>
        <dbReference type="Google" id="ProtNLM"/>
    </source>
</evidence>
<dbReference type="EMBL" id="JAMKFB020000022">
    <property type="protein sequence ID" value="KAL0159648.1"/>
    <property type="molecule type" value="Genomic_DNA"/>
</dbReference>
<feature type="transmembrane region" description="Helical" evidence="2">
    <location>
        <begin position="243"/>
        <end position="263"/>
    </location>
</feature>
<feature type="transmembrane region" description="Helical" evidence="2">
    <location>
        <begin position="269"/>
        <end position="286"/>
    </location>
</feature>
<organism evidence="3 4">
    <name type="scientific">Cirrhinus mrigala</name>
    <name type="common">Mrigala</name>
    <dbReference type="NCBI Taxonomy" id="683832"/>
    <lineage>
        <taxon>Eukaryota</taxon>
        <taxon>Metazoa</taxon>
        <taxon>Chordata</taxon>
        <taxon>Craniata</taxon>
        <taxon>Vertebrata</taxon>
        <taxon>Euteleostomi</taxon>
        <taxon>Actinopterygii</taxon>
        <taxon>Neopterygii</taxon>
        <taxon>Teleostei</taxon>
        <taxon>Ostariophysi</taxon>
        <taxon>Cypriniformes</taxon>
        <taxon>Cyprinidae</taxon>
        <taxon>Labeoninae</taxon>
        <taxon>Labeonini</taxon>
        <taxon>Cirrhinus</taxon>
    </lineage>
</organism>
<protein>
    <recommendedName>
        <fullName evidence="5">Transmembrane protein</fullName>
    </recommendedName>
</protein>